<evidence type="ECO:0000313" key="9">
    <source>
        <dbReference type="EMBL" id="CAH7369521.1"/>
    </source>
</evidence>
<accession>A0AAV0A7D9</accession>
<evidence type="ECO:0000256" key="3">
    <source>
        <dbReference type="ARBA" id="ARBA00023155"/>
    </source>
</evidence>
<evidence type="ECO:0000313" key="10">
    <source>
        <dbReference type="Proteomes" id="UP001152836"/>
    </source>
</evidence>
<feature type="region of interest" description="Disordered" evidence="7">
    <location>
        <begin position="104"/>
        <end position="127"/>
    </location>
</feature>
<dbReference type="InterPro" id="IPR001356">
    <property type="entry name" value="HD"/>
</dbReference>
<dbReference type="GO" id="GO:0005634">
    <property type="term" value="C:nucleus"/>
    <property type="evidence" value="ECO:0007669"/>
    <property type="project" value="UniProtKB-SubCell"/>
</dbReference>
<proteinExistence type="predicted"/>
<gene>
    <name evidence="9" type="primary">Obox7</name>
    <name evidence="9" type="ORF">PHOROB_LOCUS16379</name>
</gene>
<comment type="caution">
    <text evidence="9">The sequence shown here is derived from an EMBL/GenBank/DDBJ whole genome shotgun (WGS) entry which is preliminary data.</text>
</comment>
<keyword evidence="4 5" id="KW-0539">Nucleus</keyword>
<dbReference type="AlphaFoldDB" id="A0AAV0A7D9"/>
<dbReference type="PROSITE" id="PS00027">
    <property type="entry name" value="HOMEOBOX_1"/>
    <property type="match status" value="1"/>
</dbReference>
<dbReference type="Gene3D" id="1.10.10.60">
    <property type="entry name" value="Homeodomain-like"/>
    <property type="match status" value="1"/>
</dbReference>
<evidence type="ECO:0000256" key="7">
    <source>
        <dbReference type="SAM" id="MobiDB-lite"/>
    </source>
</evidence>
<dbReference type="PANTHER" id="PTHR45793:SF12">
    <property type="entry name" value="TETRAPEPTIDE REPEAT HOMEOBOX 1"/>
    <property type="match status" value="1"/>
</dbReference>
<evidence type="ECO:0000256" key="4">
    <source>
        <dbReference type="ARBA" id="ARBA00023242"/>
    </source>
</evidence>
<dbReference type="InterPro" id="IPR009057">
    <property type="entry name" value="Homeodomain-like_sf"/>
</dbReference>
<dbReference type="SUPFAM" id="SSF46689">
    <property type="entry name" value="Homeodomain-like"/>
    <property type="match status" value="1"/>
</dbReference>
<dbReference type="PROSITE" id="PS50071">
    <property type="entry name" value="HOMEOBOX_2"/>
    <property type="match status" value="1"/>
</dbReference>
<evidence type="ECO:0000259" key="8">
    <source>
        <dbReference type="PROSITE" id="PS50071"/>
    </source>
</evidence>
<feature type="DNA-binding region" description="Homeobox" evidence="5">
    <location>
        <begin position="123"/>
        <end position="182"/>
    </location>
</feature>
<dbReference type="GO" id="GO:0000981">
    <property type="term" value="F:DNA-binding transcription factor activity, RNA polymerase II-specific"/>
    <property type="evidence" value="ECO:0007669"/>
    <property type="project" value="InterPro"/>
</dbReference>
<keyword evidence="3 5" id="KW-0371">Homeobox</keyword>
<dbReference type="SMART" id="SM00389">
    <property type="entry name" value="HOX"/>
    <property type="match status" value="1"/>
</dbReference>
<keyword evidence="10" id="KW-1185">Reference proteome</keyword>
<comment type="subcellular location">
    <subcellularLocation>
        <location evidence="1 5 6">Nucleus</location>
    </subcellularLocation>
</comment>
<protein>
    <submittedName>
        <fullName evidence="9">Obox7 protein</fullName>
    </submittedName>
</protein>
<dbReference type="GO" id="GO:0000978">
    <property type="term" value="F:RNA polymerase II cis-regulatory region sequence-specific DNA binding"/>
    <property type="evidence" value="ECO:0007669"/>
    <property type="project" value="TreeGrafter"/>
</dbReference>
<evidence type="ECO:0000256" key="1">
    <source>
        <dbReference type="ARBA" id="ARBA00004123"/>
    </source>
</evidence>
<dbReference type="EMBL" id="CALSGD010001620">
    <property type="protein sequence ID" value="CAH7369521.1"/>
    <property type="molecule type" value="Genomic_DNA"/>
</dbReference>
<dbReference type="Pfam" id="PF00046">
    <property type="entry name" value="Homeodomain"/>
    <property type="match status" value="1"/>
</dbReference>
<feature type="domain" description="Homeobox" evidence="8">
    <location>
        <begin position="121"/>
        <end position="181"/>
    </location>
</feature>
<reference evidence="9" key="1">
    <citation type="submission" date="2022-06" db="EMBL/GenBank/DDBJ databases">
        <authorList>
            <person name="Andreotti S."/>
            <person name="Wyler E."/>
        </authorList>
    </citation>
    <scope>NUCLEOTIDE SEQUENCE</scope>
</reference>
<dbReference type="InterPro" id="IPR017970">
    <property type="entry name" value="Homeobox_CS"/>
</dbReference>
<dbReference type="CDD" id="cd00086">
    <property type="entry name" value="homeodomain"/>
    <property type="match status" value="1"/>
</dbReference>
<keyword evidence="2 5" id="KW-0238">DNA-binding</keyword>
<dbReference type="Proteomes" id="UP001152836">
    <property type="component" value="Unassembled WGS sequence"/>
</dbReference>
<feature type="compositionally biased region" description="Basic residues" evidence="7">
    <location>
        <begin position="111"/>
        <end position="125"/>
    </location>
</feature>
<evidence type="ECO:0000256" key="5">
    <source>
        <dbReference type="PROSITE-ProRule" id="PRU00108"/>
    </source>
</evidence>
<name>A0AAV0A7D9_PHORO</name>
<evidence type="ECO:0000256" key="2">
    <source>
        <dbReference type="ARBA" id="ARBA00023125"/>
    </source>
</evidence>
<organism evidence="9 10">
    <name type="scientific">Phodopus roborovskii</name>
    <name type="common">Roborovski's desert hamster</name>
    <name type="synonym">Cricetulus roborovskii</name>
    <dbReference type="NCBI Taxonomy" id="109678"/>
    <lineage>
        <taxon>Eukaryota</taxon>
        <taxon>Metazoa</taxon>
        <taxon>Chordata</taxon>
        <taxon>Craniata</taxon>
        <taxon>Vertebrata</taxon>
        <taxon>Euteleostomi</taxon>
        <taxon>Mammalia</taxon>
        <taxon>Eutheria</taxon>
        <taxon>Euarchontoglires</taxon>
        <taxon>Glires</taxon>
        <taxon>Rodentia</taxon>
        <taxon>Myomorpha</taxon>
        <taxon>Muroidea</taxon>
        <taxon>Cricetidae</taxon>
        <taxon>Cricetinae</taxon>
        <taxon>Phodopus</taxon>
    </lineage>
</organism>
<sequence length="225" mass="25321">MLPQPPVPGVLQNYPVSSRNLSPPIIPKLHPDLQPPSNAQVQTGFQMPEDPGSKASLLMPQSHPVYSVQSSPQPSLQMPQSPLFSVEELMQTTFQWLSEPERSMFPSHQHGDKHVHRTAPRKQRKERTVYTREQKKLLQERFALCMNPGLDQRRELALLIGVTDKEIKVWFKNQRAKQKQMKSQSLICVLASGNIESVFPSTSTMGSIPNLNPNLQASLNVDLAT</sequence>
<dbReference type="PANTHER" id="PTHR45793">
    <property type="entry name" value="HOMEOBOX PROTEIN"/>
    <property type="match status" value="1"/>
</dbReference>
<evidence type="ECO:0000256" key="6">
    <source>
        <dbReference type="RuleBase" id="RU000682"/>
    </source>
</evidence>